<protein>
    <recommendedName>
        <fullName evidence="4 13">CRISPR-associated exonuclease Cas4</fullName>
        <ecNumber evidence="3 13">3.1.12.1</ecNumber>
    </recommendedName>
</protein>
<dbReference type="Gene3D" id="3.90.320.10">
    <property type="match status" value="1"/>
</dbReference>
<keyword evidence="9 13" id="KW-0408">Iron</keyword>
<dbReference type="RefSeq" id="WP_039983290.1">
    <property type="nucleotide sequence ID" value="NZ_BAOJ01000183.1"/>
</dbReference>
<comment type="cofactor">
    <cofactor evidence="13">
        <name>Mg(2+)</name>
        <dbReference type="ChEBI" id="CHEBI:18420"/>
    </cofactor>
    <cofactor evidence="13">
        <name>Mn(2+)</name>
        <dbReference type="ChEBI" id="CHEBI:29035"/>
    </cofactor>
    <text evidence="13">Mg(2+) or Mn(2+) required for ssDNA cleavage activity.</text>
</comment>
<keyword evidence="5 13" id="KW-0540">Nuclease</keyword>
<dbReference type="EMBL" id="BJXJ01000070">
    <property type="protein sequence ID" value="GEM77598.1"/>
    <property type="molecule type" value="Genomic_DNA"/>
</dbReference>
<comment type="caution">
    <text evidence="15">The sequence shown here is derived from an EMBL/GenBank/DDBJ whole genome shotgun (WGS) entry which is preliminary data.</text>
</comment>
<keyword evidence="8 13" id="KW-0269">Exonuclease</keyword>
<comment type="cofactor">
    <cofactor evidence="13">
        <name>iron-sulfur cluster</name>
        <dbReference type="ChEBI" id="CHEBI:30408"/>
    </cofactor>
</comment>
<dbReference type="GO" id="GO:0051536">
    <property type="term" value="F:iron-sulfur cluster binding"/>
    <property type="evidence" value="ECO:0007669"/>
    <property type="project" value="UniProtKB-KW"/>
</dbReference>
<evidence type="ECO:0000256" key="1">
    <source>
        <dbReference type="ARBA" id="ARBA00001966"/>
    </source>
</evidence>
<evidence type="ECO:0000313" key="16">
    <source>
        <dbReference type="Proteomes" id="UP000321922"/>
    </source>
</evidence>
<keyword evidence="12 13" id="KW-0464">Manganese</keyword>
<dbReference type="PANTHER" id="PTHR36531">
    <property type="entry name" value="CRISPR-ASSOCIATED EXONUCLEASE CAS4"/>
    <property type="match status" value="1"/>
</dbReference>
<dbReference type="GO" id="GO:0004527">
    <property type="term" value="F:exonuclease activity"/>
    <property type="evidence" value="ECO:0007669"/>
    <property type="project" value="UniProtKB-KW"/>
</dbReference>
<evidence type="ECO:0000256" key="4">
    <source>
        <dbReference type="ARBA" id="ARBA00020049"/>
    </source>
</evidence>
<name>A0A511QJT5_9VIBR</name>
<dbReference type="NCBIfam" id="TIGR00372">
    <property type="entry name" value="cas4"/>
    <property type="match status" value="1"/>
</dbReference>
<evidence type="ECO:0000256" key="8">
    <source>
        <dbReference type="ARBA" id="ARBA00022839"/>
    </source>
</evidence>
<evidence type="ECO:0000256" key="9">
    <source>
        <dbReference type="ARBA" id="ARBA00023004"/>
    </source>
</evidence>
<keyword evidence="6 13" id="KW-0479">Metal-binding</keyword>
<accession>A0A511QJT5</accession>
<evidence type="ECO:0000313" key="15">
    <source>
        <dbReference type="EMBL" id="GEM77598.1"/>
    </source>
</evidence>
<keyword evidence="11 13" id="KW-0051">Antiviral defense</keyword>
<evidence type="ECO:0000256" key="11">
    <source>
        <dbReference type="ARBA" id="ARBA00023118"/>
    </source>
</evidence>
<dbReference type="GO" id="GO:0051607">
    <property type="term" value="P:defense response to virus"/>
    <property type="evidence" value="ECO:0007669"/>
    <property type="project" value="UniProtKB-KW"/>
</dbReference>
<dbReference type="AlphaFoldDB" id="A0A511QJT5"/>
<dbReference type="InterPro" id="IPR011604">
    <property type="entry name" value="PDDEXK-like_dom_sf"/>
</dbReference>
<proteinExistence type="inferred from homology"/>
<gene>
    <name evidence="15" type="ORF">VSA01S_37100</name>
</gene>
<dbReference type="EC" id="3.1.12.1" evidence="3 13"/>
<comment type="function">
    <text evidence="13">CRISPR (clustered regularly interspaced short palindromic repeat) is an adaptive immune system that provides protection against mobile genetic elements (viruses, transposable elements and conjugative plasmids). CRISPR clusters contain sequences complementary to antecedent mobile elements and target invading nucleic acids. CRISPR clusters are transcribed and processed into CRISPR RNA (crRNA).</text>
</comment>
<comment type="cofactor">
    <cofactor evidence="1">
        <name>[4Fe-4S] cluster</name>
        <dbReference type="ChEBI" id="CHEBI:49883"/>
    </cofactor>
</comment>
<dbReference type="PANTHER" id="PTHR36531:SF6">
    <property type="entry name" value="DNA REPLICATION ATP-DEPENDENT HELICASE_NUCLEASE DNA2"/>
    <property type="match status" value="1"/>
</dbReference>
<keyword evidence="16" id="KW-1185">Reference proteome</keyword>
<dbReference type="Pfam" id="PF01930">
    <property type="entry name" value="Cas_Cas4"/>
    <property type="match status" value="1"/>
</dbReference>
<organism evidence="15 16">
    <name type="scientific">Vibrio sagamiensis NBRC 104589</name>
    <dbReference type="NCBI Taxonomy" id="1219064"/>
    <lineage>
        <taxon>Bacteria</taxon>
        <taxon>Pseudomonadati</taxon>
        <taxon>Pseudomonadota</taxon>
        <taxon>Gammaproteobacteria</taxon>
        <taxon>Vibrionales</taxon>
        <taxon>Vibrionaceae</taxon>
        <taxon>Vibrio</taxon>
    </lineage>
</organism>
<dbReference type="InterPro" id="IPR022765">
    <property type="entry name" value="Dna2/Cas4_DUF83"/>
</dbReference>
<dbReference type="OrthoDB" id="9803119at2"/>
<keyword evidence="10 13" id="KW-0411">Iron-sulfur</keyword>
<reference evidence="15 16" key="1">
    <citation type="submission" date="2019-07" db="EMBL/GenBank/DDBJ databases">
        <title>Whole genome shotgun sequence of Vibrio sagamiensis NBRC 104589.</title>
        <authorList>
            <person name="Hosoyama A."/>
            <person name="Uohara A."/>
            <person name="Ohji S."/>
            <person name="Ichikawa N."/>
        </authorList>
    </citation>
    <scope>NUCLEOTIDE SEQUENCE [LARGE SCALE GENOMIC DNA]</scope>
    <source>
        <strain evidence="15 16">NBRC 104589</strain>
    </source>
</reference>
<evidence type="ECO:0000259" key="14">
    <source>
        <dbReference type="Pfam" id="PF01930"/>
    </source>
</evidence>
<evidence type="ECO:0000256" key="2">
    <source>
        <dbReference type="ARBA" id="ARBA00009189"/>
    </source>
</evidence>
<evidence type="ECO:0000256" key="12">
    <source>
        <dbReference type="ARBA" id="ARBA00023211"/>
    </source>
</evidence>
<feature type="domain" description="DUF83" evidence="14">
    <location>
        <begin position="10"/>
        <end position="190"/>
    </location>
</feature>
<evidence type="ECO:0000256" key="13">
    <source>
        <dbReference type="RuleBase" id="RU365022"/>
    </source>
</evidence>
<dbReference type="GO" id="GO:0046872">
    <property type="term" value="F:metal ion binding"/>
    <property type="evidence" value="ECO:0007669"/>
    <property type="project" value="UniProtKB-KW"/>
</dbReference>
<evidence type="ECO:0000256" key="5">
    <source>
        <dbReference type="ARBA" id="ARBA00022722"/>
    </source>
</evidence>
<comment type="similarity">
    <text evidence="2 13">Belongs to the CRISPR-associated exonuclease Cas4 family.</text>
</comment>
<evidence type="ECO:0000256" key="3">
    <source>
        <dbReference type="ARBA" id="ARBA00012768"/>
    </source>
</evidence>
<evidence type="ECO:0000256" key="7">
    <source>
        <dbReference type="ARBA" id="ARBA00022801"/>
    </source>
</evidence>
<dbReference type="InterPro" id="IPR013343">
    <property type="entry name" value="CRISPR-assoc_prot_Cas4"/>
</dbReference>
<dbReference type="InterPro" id="IPR051827">
    <property type="entry name" value="Cas4_exonuclease"/>
</dbReference>
<sequence length="193" mass="22394">MEYSDDLIPISHIRQYLFCPRVPWFKHVMQFEPPEQGWVAQGKRWHETHKSNHKRRFCNYLSPPTERTLNAYVVSTRLNIHGYIDELVTNGQQSVVIEYKVDSGKPTLAQKLQLIAYVVALEESTNKEVVAAILLKGKATKQYKVTVNDKLKHTLLEVLYALRKTIASHRMPNSSASLAQCEQCEYLRYCNDR</sequence>
<evidence type="ECO:0000256" key="10">
    <source>
        <dbReference type="ARBA" id="ARBA00023014"/>
    </source>
</evidence>
<evidence type="ECO:0000256" key="6">
    <source>
        <dbReference type="ARBA" id="ARBA00022723"/>
    </source>
</evidence>
<keyword evidence="7 13" id="KW-0378">Hydrolase</keyword>
<dbReference type="Proteomes" id="UP000321922">
    <property type="component" value="Unassembled WGS sequence"/>
</dbReference>